<dbReference type="Pfam" id="PF01171">
    <property type="entry name" value="ATP_bind_3"/>
    <property type="match status" value="1"/>
</dbReference>
<dbReference type="Gene3D" id="3.40.50.620">
    <property type="entry name" value="HUPs"/>
    <property type="match status" value="1"/>
</dbReference>
<keyword evidence="3" id="KW-0963">Cytoplasm</keyword>
<protein>
    <recommendedName>
        <fullName evidence="2">tRNA(Ile)-lysidine synthetase</fullName>
        <ecNumber evidence="2">6.3.4.19</ecNumber>
    </recommendedName>
</protein>
<dbReference type="InterPro" id="IPR012795">
    <property type="entry name" value="tRNA_Ile_lys_synt_N"/>
</dbReference>
<keyword evidence="7" id="KW-0067">ATP-binding</keyword>
<keyword evidence="4 11" id="KW-0436">Ligase</keyword>
<comment type="catalytic activity">
    <reaction evidence="8">
        <text>cytidine(34) in tRNA(Ile2) + L-lysine + ATP = lysidine(34) in tRNA(Ile2) + AMP + diphosphate + H(+)</text>
        <dbReference type="Rhea" id="RHEA:43744"/>
        <dbReference type="Rhea" id="RHEA-COMP:10625"/>
        <dbReference type="Rhea" id="RHEA-COMP:10670"/>
        <dbReference type="ChEBI" id="CHEBI:15378"/>
        <dbReference type="ChEBI" id="CHEBI:30616"/>
        <dbReference type="ChEBI" id="CHEBI:32551"/>
        <dbReference type="ChEBI" id="CHEBI:33019"/>
        <dbReference type="ChEBI" id="CHEBI:82748"/>
        <dbReference type="ChEBI" id="CHEBI:83665"/>
        <dbReference type="ChEBI" id="CHEBI:456215"/>
        <dbReference type="EC" id="6.3.4.19"/>
    </reaction>
</comment>
<accession>A0A3B0WYG0</accession>
<organism evidence="11">
    <name type="scientific">hydrothermal vent metagenome</name>
    <dbReference type="NCBI Taxonomy" id="652676"/>
    <lineage>
        <taxon>unclassified sequences</taxon>
        <taxon>metagenomes</taxon>
        <taxon>ecological metagenomes</taxon>
    </lineage>
</organism>
<dbReference type="NCBIfam" id="TIGR02432">
    <property type="entry name" value="lysidine_TilS_N"/>
    <property type="match status" value="1"/>
</dbReference>
<dbReference type="SUPFAM" id="SSF56037">
    <property type="entry name" value="PheT/TilS domain"/>
    <property type="match status" value="1"/>
</dbReference>
<dbReference type="Gene3D" id="1.20.59.20">
    <property type="match status" value="1"/>
</dbReference>
<dbReference type="GO" id="GO:0005737">
    <property type="term" value="C:cytoplasm"/>
    <property type="evidence" value="ECO:0007669"/>
    <property type="project" value="UniProtKB-SubCell"/>
</dbReference>
<evidence type="ECO:0000256" key="3">
    <source>
        <dbReference type="ARBA" id="ARBA00022490"/>
    </source>
</evidence>
<dbReference type="EC" id="6.3.4.19" evidence="2"/>
<keyword evidence="5" id="KW-0819">tRNA processing</keyword>
<evidence type="ECO:0000256" key="4">
    <source>
        <dbReference type="ARBA" id="ARBA00022598"/>
    </source>
</evidence>
<evidence type="ECO:0000256" key="5">
    <source>
        <dbReference type="ARBA" id="ARBA00022694"/>
    </source>
</evidence>
<dbReference type="InterPro" id="IPR014729">
    <property type="entry name" value="Rossmann-like_a/b/a_fold"/>
</dbReference>
<reference evidence="11" key="1">
    <citation type="submission" date="2018-06" db="EMBL/GenBank/DDBJ databases">
        <authorList>
            <person name="Zhirakovskaya E."/>
        </authorList>
    </citation>
    <scope>NUCLEOTIDE SEQUENCE</scope>
</reference>
<dbReference type="GO" id="GO:0005524">
    <property type="term" value="F:ATP binding"/>
    <property type="evidence" value="ECO:0007669"/>
    <property type="project" value="UniProtKB-KW"/>
</dbReference>
<comment type="subcellular location">
    <subcellularLocation>
        <location evidence="1">Cytoplasm</location>
    </subcellularLocation>
</comment>
<dbReference type="EMBL" id="UOFB01000350">
    <property type="protein sequence ID" value="VAW49386.1"/>
    <property type="molecule type" value="Genomic_DNA"/>
</dbReference>
<sequence length="505" mass="58116">MVSPSNFPENLTYFSDALNVFERQTAHFSQICVAYSGGLDSTVLLHLLSQSPQLKGRLMAHHVNHDLQENASEWVKHCDEFCLNLNIPFQSSKLQWPSVKREGVESVARKLRYQALTKGCCLDTNVLVTGHHQRDQAETLLLNLVRGAGVSGLAAMPSIKALSTKTGSAQHYRPLLHIPYLKLKAYAEHFHLTWVEDPSNVLTCYRRNAMRQEVLPALSQYWPEVEKTLARTADHMSEAHTLLNRMAKQTLEPITGKAFYFDFEQVVHLDWLEQKNALRYWLLQQFNLTLSARHYKWIKEVLSQQAESRNSAFSYRLKQGELRFYHKRLYCLKNNLLPYLFDVDFSINILGEGQRLALHLHDDVIKTAPFPLMASERYYDWHIEADLVSQVPDMKVRNISKEDDLNRKKLKSFFQKNNIPAWERPYWPVLSFDGVVVAVLGCFSCVKRLGKYDAEQRGGEKKSQPVVLLSVSQHECYRIMTGGKPKSLDRNVKNSVSILGKQLHC</sequence>
<evidence type="ECO:0000256" key="6">
    <source>
        <dbReference type="ARBA" id="ARBA00022741"/>
    </source>
</evidence>
<dbReference type="NCBIfam" id="TIGR02433">
    <property type="entry name" value="lysidine_TilS_C"/>
    <property type="match status" value="1"/>
</dbReference>
<evidence type="ECO:0000259" key="10">
    <source>
        <dbReference type="Pfam" id="PF11734"/>
    </source>
</evidence>
<feature type="domain" description="Lysidine-tRNA(Ile) synthetase C-terminal" evidence="10">
    <location>
        <begin position="407"/>
        <end position="446"/>
    </location>
</feature>
<dbReference type="CDD" id="cd01992">
    <property type="entry name" value="TilS_N"/>
    <property type="match status" value="1"/>
</dbReference>
<dbReference type="InterPro" id="IPR011063">
    <property type="entry name" value="TilS/TtcA_N"/>
</dbReference>
<keyword evidence="6" id="KW-0547">Nucleotide-binding</keyword>
<name>A0A3B0WYG0_9ZZZZ</name>
<dbReference type="GO" id="GO:0032267">
    <property type="term" value="F:tRNA(Ile)-lysidine synthase activity"/>
    <property type="evidence" value="ECO:0007669"/>
    <property type="project" value="UniProtKB-EC"/>
</dbReference>
<proteinExistence type="inferred from homology"/>
<evidence type="ECO:0000313" key="11">
    <source>
        <dbReference type="EMBL" id="VAW49386.1"/>
    </source>
</evidence>
<dbReference type="PANTHER" id="PTHR43033">
    <property type="entry name" value="TRNA(ILE)-LYSIDINE SYNTHASE-RELATED"/>
    <property type="match status" value="1"/>
</dbReference>
<evidence type="ECO:0000256" key="8">
    <source>
        <dbReference type="ARBA" id="ARBA00048539"/>
    </source>
</evidence>
<feature type="domain" description="tRNA(Ile)-lysidine/2-thiocytidine synthase N-terminal" evidence="9">
    <location>
        <begin position="30"/>
        <end position="213"/>
    </location>
</feature>
<dbReference type="AlphaFoldDB" id="A0A3B0WYG0"/>
<gene>
    <name evidence="11" type="ORF">MNBD_GAMMA04-1446</name>
</gene>
<evidence type="ECO:0000259" key="9">
    <source>
        <dbReference type="Pfam" id="PF01171"/>
    </source>
</evidence>
<dbReference type="InterPro" id="IPR012094">
    <property type="entry name" value="tRNA_Ile_lys_synt"/>
</dbReference>
<dbReference type="GO" id="GO:0008033">
    <property type="term" value="P:tRNA processing"/>
    <property type="evidence" value="ECO:0007669"/>
    <property type="project" value="UniProtKB-KW"/>
</dbReference>
<dbReference type="Pfam" id="PF11734">
    <property type="entry name" value="TilS_C"/>
    <property type="match status" value="1"/>
</dbReference>
<dbReference type="PANTHER" id="PTHR43033:SF1">
    <property type="entry name" value="TRNA(ILE)-LYSIDINE SYNTHASE-RELATED"/>
    <property type="match status" value="1"/>
</dbReference>
<evidence type="ECO:0000256" key="2">
    <source>
        <dbReference type="ARBA" id="ARBA00013267"/>
    </source>
</evidence>
<dbReference type="HAMAP" id="MF_01161">
    <property type="entry name" value="tRNA_Ile_lys_synt"/>
    <property type="match status" value="1"/>
</dbReference>
<evidence type="ECO:0000256" key="1">
    <source>
        <dbReference type="ARBA" id="ARBA00004496"/>
    </source>
</evidence>
<evidence type="ECO:0000256" key="7">
    <source>
        <dbReference type="ARBA" id="ARBA00022840"/>
    </source>
</evidence>
<dbReference type="SUPFAM" id="SSF82829">
    <property type="entry name" value="MesJ substrate recognition domain-like"/>
    <property type="match status" value="1"/>
</dbReference>
<dbReference type="SUPFAM" id="SSF52402">
    <property type="entry name" value="Adenine nucleotide alpha hydrolases-like"/>
    <property type="match status" value="1"/>
</dbReference>
<dbReference type="InterPro" id="IPR012796">
    <property type="entry name" value="Lysidine-tRNA-synth_C"/>
</dbReference>